<dbReference type="AlphaFoldDB" id="A0A5S4GE73"/>
<dbReference type="Gene3D" id="2.40.50.100">
    <property type="match status" value="1"/>
</dbReference>
<sequence>MDIDITLGADALGEEGEGDLAQWLVDDGARVEGGAVIAEIETAKVLTEVLALATSRLLRLVEAGKVIGPDTVIARITDA</sequence>
<dbReference type="InterPro" id="IPR011053">
    <property type="entry name" value="Single_hybrid_motif"/>
</dbReference>
<evidence type="ECO:0000313" key="2">
    <source>
        <dbReference type="EMBL" id="TMR24380.1"/>
    </source>
</evidence>
<dbReference type="EMBL" id="VCKX01000241">
    <property type="protein sequence ID" value="TMR24380.1"/>
    <property type="molecule type" value="Genomic_DNA"/>
</dbReference>
<feature type="domain" description="Lipoyl-binding" evidence="1">
    <location>
        <begin position="13"/>
        <end position="76"/>
    </location>
</feature>
<dbReference type="Pfam" id="PF00364">
    <property type="entry name" value="Biotin_lipoyl"/>
    <property type="match status" value="1"/>
</dbReference>
<gene>
    <name evidence="2" type="ORF">ETD85_46670</name>
</gene>
<comment type="caution">
    <text evidence="2">The sequence shown here is derived from an EMBL/GenBank/DDBJ whole genome shotgun (WGS) entry which is preliminary data.</text>
</comment>
<reference evidence="2 3" key="1">
    <citation type="submission" date="2019-05" db="EMBL/GenBank/DDBJ databases">
        <title>Draft genome sequence of Nonomuraea zeae DSM 100528.</title>
        <authorList>
            <person name="Saricaoglu S."/>
            <person name="Isik K."/>
        </authorList>
    </citation>
    <scope>NUCLEOTIDE SEQUENCE [LARGE SCALE GENOMIC DNA]</scope>
    <source>
        <strain evidence="2 3">DSM 100528</strain>
    </source>
</reference>
<dbReference type="SUPFAM" id="SSF51230">
    <property type="entry name" value="Single hybrid motif"/>
    <property type="match status" value="1"/>
</dbReference>
<evidence type="ECO:0000313" key="3">
    <source>
        <dbReference type="Proteomes" id="UP000306628"/>
    </source>
</evidence>
<keyword evidence="3" id="KW-1185">Reference proteome</keyword>
<dbReference type="RefSeq" id="WP_138696287.1">
    <property type="nucleotide sequence ID" value="NZ_JBHSAZ010000017.1"/>
</dbReference>
<dbReference type="Proteomes" id="UP000306628">
    <property type="component" value="Unassembled WGS sequence"/>
</dbReference>
<dbReference type="InterPro" id="IPR000089">
    <property type="entry name" value="Biotin_lipoyl"/>
</dbReference>
<proteinExistence type="predicted"/>
<accession>A0A5S4GE73</accession>
<dbReference type="CDD" id="cd06849">
    <property type="entry name" value="lipoyl_domain"/>
    <property type="match status" value="1"/>
</dbReference>
<protein>
    <submittedName>
        <fullName evidence="2">Biotin attachment protein</fullName>
    </submittedName>
</protein>
<organism evidence="2 3">
    <name type="scientific">Nonomuraea zeae</name>
    <dbReference type="NCBI Taxonomy" id="1642303"/>
    <lineage>
        <taxon>Bacteria</taxon>
        <taxon>Bacillati</taxon>
        <taxon>Actinomycetota</taxon>
        <taxon>Actinomycetes</taxon>
        <taxon>Streptosporangiales</taxon>
        <taxon>Streptosporangiaceae</taxon>
        <taxon>Nonomuraea</taxon>
    </lineage>
</organism>
<evidence type="ECO:0000259" key="1">
    <source>
        <dbReference type="Pfam" id="PF00364"/>
    </source>
</evidence>
<name>A0A5S4GE73_9ACTN</name>
<dbReference type="OrthoDB" id="7363068at2"/>